<dbReference type="PANTHER" id="PTHR43000">
    <property type="entry name" value="DTDP-D-GLUCOSE 4,6-DEHYDRATASE-RELATED"/>
    <property type="match status" value="1"/>
</dbReference>
<dbReference type="EMBL" id="AMFJ01021646">
    <property type="protein sequence ID" value="EKD66190.1"/>
    <property type="molecule type" value="Genomic_DNA"/>
</dbReference>
<evidence type="ECO:0000313" key="3">
    <source>
        <dbReference type="EMBL" id="EKD66190.1"/>
    </source>
</evidence>
<sequence>MKILITWWAWFVASNMTKVLLDRWDNIVSIDNFVLWKREYIKDFLENKNYKFIEEDLMNLDRIIPFFKDIDLVVHLAANSDISKWANITNIDLNIWTVATYNVLEAMRLNNVKKIIFSSSSANYWLAKKLPIQEDYGPLFPISLYWASKLACEWLISAFCHNYWITSWIYRFGNVIGRNATHGAAFDFVNRLKKDPNKLLILWNWKQAKPYIYVDDLINWMIYWFKNSNDEINYFNLSTSSKSSVNYIAECIIKHMWLEKVKLEYTGWEQWWKWDVPQVELDPTKLNNIWWFPKYSSEQAVWEWTKDIVDQIYFWKNI</sequence>
<evidence type="ECO:0000259" key="2">
    <source>
        <dbReference type="Pfam" id="PF01370"/>
    </source>
</evidence>
<comment type="caution">
    <text evidence="3">The sequence shown here is derived from an EMBL/GenBank/DDBJ whole genome shotgun (WGS) entry which is preliminary data.</text>
</comment>
<comment type="similarity">
    <text evidence="1">Belongs to the NAD(P)-dependent epimerase/dehydratase family.</text>
</comment>
<organism evidence="3">
    <name type="scientific">uncultured bacterium</name>
    <name type="common">gcode 4</name>
    <dbReference type="NCBI Taxonomy" id="1234023"/>
    <lineage>
        <taxon>Bacteria</taxon>
        <taxon>environmental samples</taxon>
    </lineage>
</organism>
<evidence type="ECO:0000256" key="1">
    <source>
        <dbReference type="ARBA" id="ARBA00007637"/>
    </source>
</evidence>
<proteinExistence type="inferred from homology"/>
<dbReference type="Pfam" id="PF01370">
    <property type="entry name" value="Epimerase"/>
    <property type="match status" value="1"/>
</dbReference>
<name>K2ADT5_9BACT</name>
<protein>
    <recommendedName>
        <fullName evidence="2">NAD-dependent epimerase/dehydratase domain-containing protein</fullName>
    </recommendedName>
</protein>
<accession>K2ADT5</accession>
<dbReference type="AlphaFoldDB" id="K2ADT5"/>
<feature type="domain" description="NAD-dependent epimerase/dehydratase" evidence="2">
    <location>
        <begin position="11"/>
        <end position="229"/>
    </location>
</feature>
<gene>
    <name evidence="3" type="ORF">ACD_49C00060G0032</name>
</gene>
<dbReference type="InterPro" id="IPR001509">
    <property type="entry name" value="Epimerase_deHydtase"/>
</dbReference>
<reference evidence="3" key="1">
    <citation type="journal article" date="2012" name="Science">
        <title>Fermentation, hydrogen, and sulfur metabolism in multiple uncultivated bacterial phyla.</title>
        <authorList>
            <person name="Wrighton K.C."/>
            <person name="Thomas B.C."/>
            <person name="Sharon I."/>
            <person name="Miller C.S."/>
            <person name="Castelle C.J."/>
            <person name="VerBerkmoes N.C."/>
            <person name="Wilkins M.J."/>
            <person name="Hettich R.L."/>
            <person name="Lipton M.S."/>
            <person name="Williams K.H."/>
            <person name="Long P.E."/>
            <person name="Banfield J.F."/>
        </authorList>
    </citation>
    <scope>NUCLEOTIDE SEQUENCE [LARGE SCALE GENOMIC DNA]</scope>
</reference>
<dbReference type="InterPro" id="IPR036291">
    <property type="entry name" value="NAD(P)-bd_dom_sf"/>
</dbReference>
<dbReference type="Gene3D" id="3.40.50.720">
    <property type="entry name" value="NAD(P)-binding Rossmann-like Domain"/>
    <property type="match status" value="1"/>
</dbReference>
<dbReference type="SUPFAM" id="SSF51735">
    <property type="entry name" value="NAD(P)-binding Rossmann-fold domains"/>
    <property type="match status" value="1"/>
</dbReference>
<dbReference type="Gene3D" id="3.90.25.10">
    <property type="entry name" value="UDP-galactose 4-epimerase, domain 1"/>
    <property type="match status" value="1"/>
</dbReference>